<keyword evidence="1" id="KW-0472">Membrane</keyword>
<dbReference type="RefSeq" id="WP_046493781.1">
    <property type="nucleotide sequence ID" value="NZ_CP016303.1"/>
</dbReference>
<protein>
    <submittedName>
        <fullName evidence="2">Uncharacterized protein</fullName>
    </submittedName>
</protein>
<proteinExistence type="predicted"/>
<sequence>MNPFNRLLCQWTFNAHDRSDIYDSFRHYLLDGHKMHSVFETSNQEGALERFGERLLATTLIQVERQGNVIKLVSMFGGAVSTVGIVGMMYSLIEIAFHF</sequence>
<evidence type="ECO:0000313" key="3">
    <source>
        <dbReference type="Proteomes" id="UP000216438"/>
    </source>
</evidence>
<organism evidence="2 3">
    <name type="scientific">Candidatus Hamiltonella defensa</name>
    <name type="common">Bemisia tabaci</name>
    <dbReference type="NCBI Taxonomy" id="672795"/>
    <lineage>
        <taxon>Bacteria</taxon>
        <taxon>Pseudomonadati</taxon>
        <taxon>Pseudomonadota</taxon>
        <taxon>Gammaproteobacteria</taxon>
        <taxon>Enterobacterales</taxon>
        <taxon>Enterobacteriaceae</taxon>
        <taxon>aphid secondary symbionts</taxon>
        <taxon>Candidatus Williamhamiltonella</taxon>
    </lineage>
</organism>
<feature type="transmembrane region" description="Helical" evidence="1">
    <location>
        <begin position="72"/>
        <end position="93"/>
    </location>
</feature>
<keyword evidence="1" id="KW-1133">Transmembrane helix</keyword>
<dbReference type="AlphaFoldDB" id="A0A249DZD9"/>
<reference evidence="3" key="1">
    <citation type="submission" date="2016-06" db="EMBL/GenBank/DDBJ databases">
        <authorList>
            <person name="Chen W."/>
            <person name="Hasegawa D.K."/>
        </authorList>
    </citation>
    <scope>NUCLEOTIDE SEQUENCE [LARGE SCALE GENOMIC DNA]</scope>
    <source>
        <strain evidence="3">MEAM1</strain>
    </source>
</reference>
<gene>
    <name evidence="2" type="ORF">BA171_07940</name>
</gene>
<evidence type="ECO:0000256" key="1">
    <source>
        <dbReference type="SAM" id="Phobius"/>
    </source>
</evidence>
<reference evidence="2 3" key="2">
    <citation type="submission" date="2017-09" db="EMBL/GenBank/DDBJ databases">
        <title>The genome of whitefly Bemisia tabaci, a global crop pest, provides novel insights into virus transmission, host adaptation and insecticide resistance.</title>
        <authorList>
            <person name="Kaur N."/>
            <person name="Kliot A."/>
            <person name="Pinheiro P.V."/>
            <person name="Luan J."/>
            <person name="Zheng Y."/>
            <person name="Liu W."/>
            <person name="Sun H."/>
            <person name="Yang X."/>
            <person name="Xu Y."/>
            <person name="Luo Y."/>
            <person name="Kruse A."/>
            <person name="Fisher T.W."/>
            <person name="Nelson D.R."/>
            <person name="Elimelech M."/>
            <person name="MacCoss M."/>
            <person name="Johnson R."/>
            <person name="Cohen E."/>
            <person name="Hunter W.B."/>
            <person name="Brown J.K."/>
            <person name="Jander G."/>
            <person name="Cilia M."/>
            <person name="Douglas A.E."/>
            <person name="Ghanim M."/>
            <person name="Simmons A.M."/>
            <person name="Wintermantel W.M."/>
            <person name="Ling K.-S."/>
            <person name="Fei Z."/>
        </authorList>
    </citation>
    <scope>NUCLEOTIDE SEQUENCE [LARGE SCALE GENOMIC DNA]</scope>
    <source>
        <strain evidence="2 3">MEAM1</strain>
    </source>
</reference>
<dbReference type="EMBL" id="CP016303">
    <property type="protein sequence ID" value="ASX26913.1"/>
    <property type="molecule type" value="Genomic_DNA"/>
</dbReference>
<name>A0A249DZD9_9ENTR</name>
<dbReference type="Proteomes" id="UP000216438">
    <property type="component" value="Chromosome"/>
</dbReference>
<evidence type="ECO:0000313" key="2">
    <source>
        <dbReference type="EMBL" id="ASX26913.1"/>
    </source>
</evidence>
<accession>A0A249DZD9</accession>
<keyword evidence="1" id="KW-0812">Transmembrane</keyword>